<reference evidence="2" key="1">
    <citation type="submission" date="2018-06" db="EMBL/GenBank/DDBJ databases">
        <authorList>
            <person name="Zhirakovskaya E."/>
        </authorList>
    </citation>
    <scope>NUCLEOTIDE SEQUENCE</scope>
</reference>
<organism evidence="2">
    <name type="scientific">hydrothermal vent metagenome</name>
    <dbReference type="NCBI Taxonomy" id="652676"/>
    <lineage>
        <taxon>unclassified sequences</taxon>
        <taxon>metagenomes</taxon>
        <taxon>ecological metagenomes</taxon>
    </lineage>
</organism>
<dbReference type="InterPro" id="IPR029063">
    <property type="entry name" value="SAM-dependent_MTases_sf"/>
</dbReference>
<dbReference type="Gene3D" id="3.40.50.150">
    <property type="entry name" value="Vaccinia Virus protein VP39"/>
    <property type="match status" value="1"/>
</dbReference>
<dbReference type="InterPro" id="IPR015985">
    <property type="entry name" value="TehB-like_dom"/>
</dbReference>
<gene>
    <name evidence="2" type="ORF">MNBD_NITROSPIRAE01-1491</name>
</gene>
<protein>
    <recommendedName>
        <fullName evidence="1">Tellurite resistance methyltransferase TehB-like domain-containing protein</fullName>
    </recommendedName>
</protein>
<dbReference type="EMBL" id="UOGF01000034">
    <property type="protein sequence ID" value="VAX27945.1"/>
    <property type="molecule type" value="Genomic_DNA"/>
</dbReference>
<evidence type="ECO:0000259" key="1">
    <source>
        <dbReference type="Pfam" id="PF03848"/>
    </source>
</evidence>
<dbReference type="CDD" id="cd02440">
    <property type="entry name" value="AdoMet_MTases"/>
    <property type="match status" value="1"/>
</dbReference>
<name>A0A3B1D889_9ZZZZ</name>
<accession>A0A3B1D889</accession>
<evidence type="ECO:0000313" key="2">
    <source>
        <dbReference type="EMBL" id="VAX27945.1"/>
    </source>
</evidence>
<dbReference type="AlphaFoldDB" id="A0A3B1D889"/>
<feature type="domain" description="Tellurite resistance methyltransferase TehB-like" evidence="1">
    <location>
        <begin position="21"/>
        <end position="167"/>
    </location>
</feature>
<dbReference type="SUPFAM" id="SSF53335">
    <property type="entry name" value="S-adenosyl-L-methionine-dependent methyltransferases"/>
    <property type="match status" value="1"/>
</dbReference>
<sequence length="186" mass="21457">MEHRAQNPAPLLVNNLCHLPKGRALDFACGYGRNAFFLAKNTYTVDGFDRNEDAVNFCNDKAQKEALAFTAHYADLEKERPFSDEDFNLITCFYYLDRNIIAKLKKALKIGGVIIYETFLIDQHRQTGKPSRTEFCWDHNELLHLFSDFRILYYHEGMIDQKGNTIKAMPDADGTWVAQLIAQRIT</sequence>
<proteinExistence type="predicted"/>
<dbReference type="Pfam" id="PF03848">
    <property type="entry name" value="TehB"/>
    <property type="match status" value="1"/>
</dbReference>